<reference evidence="2" key="1">
    <citation type="journal article" date="2014" name="Insect Biochem. Mol. Biol.">
        <title>An insight into the sialome of the frog biting fly, Corethrella appendiculata.</title>
        <authorList>
            <person name="Ribeiro J.M.C."/>
            <person name="Chagas A.C."/>
            <person name="Pham V.M."/>
            <person name="Lounibos L.P."/>
            <person name="Calvo E."/>
        </authorList>
    </citation>
    <scope>NUCLEOTIDE SEQUENCE</scope>
    <source>
        <tissue evidence="2">Salivary glands</tissue>
    </source>
</reference>
<dbReference type="Pfam" id="PF16061">
    <property type="entry name" value="DUF4803"/>
    <property type="match status" value="1"/>
</dbReference>
<name>U5ERZ4_9DIPT</name>
<accession>U5ERZ4</accession>
<evidence type="ECO:0000313" key="2">
    <source>
        <dbReference type="EMBL" id="JAB54835.1"/>
    </source>
</evidence>
<proteinExistence type="evidence at transcript level"/>
<dbReference type="AlphaFoldDB" id="U5ERZ4"/>
<feature type="transmembrane region" description="Helical" evidence="1">
    <location>
        <begin position="6"/>
        <end position="30"/>
    </location>
</feature>
<keyword evidence="1" id="KW-1133">Transmembrane helix</keyword>
<dbReference type="PANTHER" id="PTHR47890:SF1">
    <property type="entry name" value="LD24308P"/>
    <property type="match status" value="1"/>
</dbReference>
<keyword evidence="1" id="KW-0472">Membrane</keyword>
<protein>
    <submittedName>
        <fullName evidence="2">Putative secreted protein</fullName>
    </submittedName>
</protein>
<dbReference type="PANTHER" id="PTHR47890">
    <property type="entry name" value="LD24308P"/>
    <property type="match status" value="1"/>
</dbReference>
<evidence type="ECO:0000256" key="1">
    <source>
        <dbReference type="SAM" id="Phobius"/>
    </source>
</evidence>
<sequence length="646" mass="73717">MNLPKLIYFTLVFGNVFGAIPFIALGVGLLQYVFSYVQNRALGELFQVILGQIFPGPEHSEIELLQIDLIRKFDEVSNKLLSTEKIVINHLANEVEINSNLMPIFKRIESFVHRLNDLLEQLHYYSKHNKTNKLTMLNFAKSIINFETTSIASEMKIISNMITSRAAISGKSFMGWYIASLTTSRHHKVCNLTTSAQQTLFDFVLEIIRAEFITMHLSQFSIRMLAHYEIGKFQMEANLTRQHFLDRIQSYAQMLQENIGKLDRIYWKCDPKKHLQGETFLEMNRLIVATIVNEGYLAGYCESVKCEQYTAISTRTPRNRLDCIGGFYDCKKLSNYYQYCESDYHSATQFAYMSSNGLSYGSKSSCKSNIVNIAPPKEPDQIHCEYCVCDCSLFGDDIDNHHYLSLLPQVSDIGENKVIAGLRFRKISRNILSLQILQGNLLPHGKVNESTIEWKTIVAVNRKLTNEIYTFIWWKRDIVMRVLDVPVYDSVVTGVRFFRNRNDQPEFALRFTLADLQTGLLDQSVNATGWISTENIKTGKIISKMDTMRSTMCPETSTIDSVNGDVVRFGRTRLSDDGGQATVPFFDAQNIITTTMSALHGAGILYKGTPQCGGFITPIVKTLHESFLDSFNNSTDEININWQRKY</sequence>
<dbReference type="EMBL" id="GANO01005036">
    <property type="protein sequence ID" value="JAB54835.1"/>
    <property type="molecule type" value="mRNA"/>
</dbReference>
<keyword evidence="1" id="KW-0812">Transmembrane</keyword>
<dbReference type="InterPro" id="IPR032062">
    <property type="entry name" value="DUF4803"/>
</dbReference>
<organism evidence="2">
    <name type="scientific">Corethrella appendiculata</name>
    <dbReference type="NCBI Taxonomy" id="1370023"/>
    <lineage>
        <taxon>Eukaryota</taxon>
        <taxon>Metazoa</taxon>
        <taxon>Ecdysozoa</taxon>
        <taxon>Arthropoda</taxon>
        <taxon>Hexapoda</taxon>
        <taxon>Insecta</taxon>
        <taxon>Pterygota</taxon>
        <taxon>Neoptera</taxon>
        <taxon>Endopterygota</taxon>
        <taxon>Diptera</taxon>
        <taxon>Nematocera</taxon>
        <taxon>Culicoidea</taxon>
        <taxon>Chaoboridae</taxon>
        <taxon>Corethrella</taxon>
    </lineage>
</organism>